<name>A0ABT2UJZ7_9BACL</name>
<dbReference type="SUPFAM" id="SSF51735">
    <property type="entry name" value="NAD(P)-binding Rossmann-fold domains"/>
    <property type="match status" value="1"/>
</dbReference>
<proteinExistence type="predicted"/>
<gene>
    <name evidence="1" type="ORF">OB236_22865</name>
</gene>
<dbReference type="EMBL" id="JAOQIO010000089">
    <property type="protein sequence ID" value="MCU6794954.1"/>
    <property type="molecule type" value="Genomic_DNA"/>
</dbReference>
<evidence type="ECO:0000313" key="1">
    <source>
        <dbReference type="EMBL" id="MCU6794954.1"/>
    </source>
</evidence>
<dbReference type="RefSeq" id="WP_262686016.1">
    <property type="nucleotide sequence ID" value="NZ_JAOQIO010000089.1"/>
</dbReference>
<dbReference type="InterPro" id="IPR036291">
    <property type="entry name" value="NAD(P)-bd_dom_sf"/>
</dbReference>
<organism evidence="1 2">
    <name type="scientific">Paenibacillus baimaensis</name>
    <dbReference type="NCBI Taxonomy" id="2982185"/>
    <lineage>
        <taxon>Bacteria</taxon>
        <taxon>Bacillati</taxon>
        <taxon>Bacillota</taxon>
        <taxon>Bacilli</taxon>
        <taxon>Bacillales</taxon>
        <taxon>Paenibacillaceae</taxon>
        <taxon>Paenibacillus</taxon>
    </lineage>
</organism>
<sequence>MNKAIVARATGGTGASITEDLIKRGIHTIALGRSRQKLEQLAARVGYSYVSLGKQVVARNRLFHWGELGYLYSAWSSQ</sequence>
<protein>
    <recommendedName>
        <fullName evidence="3">SDR family NAD(P)-dependent oxidoreductase</fullName>
    </recommendedName>
</protein>
<evidence type="ECO:0000313" key="2">
    <source>
        <dbReference type="Proteomes" id="UP001652445"/>
    </source>
</evidence>
<accession>A0ABT2UJZ7</accession>
<dbReference type="Proteomes" id="UP001652445">
    <property type="component" value="Unassembled WGS sequence"/>
</dbReference>
<dbReference type="Gene3D" id="3.40.50.720">
    <property type="entry name" value="NAD(P)-binding Rossmann-like Domain"/>
    <property type="match status" value="1"/>
</dbReference>
<comment type="caution">
    <text evidence="1">The sequence shown here is derived from an EMBL/GenBank/DDBJ whole genome shotgun (WGS) entry which is preliminary data.</text>
</comment>
<keyword evidence="2" id="KW-1185">Reference proteome</keyword>
<reference evidence="1 2" key="1">
    <citation type="submission" date="2022-09" db="EMBL/GenBank/DDBJ databases">
        <authorList>
            <person name="Han X.L."/>
            <person name="Wang Q."/>
            <person name="Lu T."/>
        </authorList>
    </citation>
    <scope>NUCLEOTIDE SEQUENCE [LARGE SCALE GENOMIC DNA]</scope>
    <source>
        <strain evidence="1 2">WQ 127069</strain>
    </source>
</reference>
<evidence type="ECO:0008006" key="3">
    <source>
        <dbReference type="Google" id="ProtNLM"/>
    </source>
</evidence>